<reference evidence="1" key="1">
    <citation type="submission" date="2021-05" db="EMBL/GenBank/DDBJ databases">
        <authorList>
            <person name="Alioto T."/>
            <person name="Alioto T."/>
            <person name="Gomez Garrido J."/>
        </authorList>
    </citation>
    <scope>NUCLEOTIDE SEQUENCE</scope>
</reference>
<protein>
    <submittedName>
        <fullName evidence="1">Uncharacterized protein</fullName>
    </submittedName>
</protein>
<dbReference type="AlphaFoldDB" id="A0A8D9ADA7"/>
<proteinExistence type="predicted"/>
<accession>A0A8D9ADA7</accession>
<evidence type="ECO:0000313" key="1">
    <source>
        <dbReference type="EMBL" id="CAG6763247.1"/>
    </source>
</evidence>
<name>A0A8D9ADA7_9HEMI</name>
<dbReference type="EMBL" id="HBUF01563036">
    <property type="protein sequence ID" value="CAG6763247.1"/>
    <property type="molecule type" value="Transcribed_RNA"/>
</dbReference>
<organism evidence="1">
    <name type="scientific">Cacopsylla melanoneura</name>
    <dbReference type="NCBI Taxonomy" id="428564"/>
    <lineage>
        <taxon>Eukaryota</taxon>
        <taxon>Metazoa</taxon>
        <taxon>Ecdysozoa</taxon>
        <taxon>Arthropoda</taxon>
        <taxon>Hexapoda</taxon>
        <taxon>Insecta</taxon>
        <taxon>Pterygota</taxon>
        <taxon>Neoptera</taxon>
        <taxon>Paraneoptera</taxon>
        <taxon>Hemiptera</taxon>
        <taxon>Sternorrhyncha</taxon>
        <taxon>Psylloidea</taxon>
        <taxon>Psyllidae</taxon>
        <taxon>Psyllinae</taxon>
        <taxon>Cacopsylla</taxon>
    </lineage>
</organism>
<sequence length="130" mass="14749">MNLSMLPPIPNDWRDLIIFSRHVISKALTTSRKIAIVCSRLAIPLATSFSRITRLSIVDLLFLPPLWKLFKTPLFSSVQNNLLFIIFSNTLPVQLSKEIGRKLLVNKRSLPGFNRGIIRSLPLISGNHIF</sequence>